<proteinExistence type="predicted"/>
<gene>
    <name evidence="1" type="ORF">Mgra_00000570</name>
</gene>
<sequence>MDLVLIKMVILIYGQMKNHYVLAKQNGKNNCISVSAKNSFSRATCYSKCYSLFYYEVKIFKELPSHRHFVKIGFDIDVARIILSNYAGITSGFQTFSCENEDVFGCGVVFQPNKELYTIVFFTKNGKKLIK</sequence>
<evidence type="ECO:0000313" key="2">
    <source>
        <dbReference type="Proteomes" id="UP000605970"/>
    </source>
</evidence>
<protein>
    <submittedName>
        <fullName evidence="1">Uncharacterized protein</fullName>
    </submittedName>
</protein>
<evidence type="ECO:0000313" key="1">
    <source>
        <dbReference type="EMBL" id="KAF7640123.1"/>
    </source>
</evidence>
<keyword evidence="2" id="KW-1185">Reference proteome</keyword>
<dbReference type="Proteomes" id="UP000605970">
    <property type="component" value="Unassembled WGS sequence"/>
</dbReference>
<organism evidence="1 2">
    <name type="scientific">Meloidogyne graminicola</name>
    <dbReference type="NCBI Taxonomy" id="189291"/>
    <lineage>
        <taxon>Eukaryota</taxon>
        <taxon>Metazoa</taxon>
        <taxon>Ecdysozoa</taxon>
        <taxon>Nematoda</taxon>
        <taxon>Chromadorea</taxon>
        <taxon>Rhabditida</taxon>
        <taxon>Tylenchina</taxon>
        <taxon>Tylenchomorpha</taxon>
        <taxon>Tylenchoidea</taxon>
        <taxon>Meloidogynidae</taxon>
        <taxon>Meloidogyninae</taxon>
        <taxon>Meloidogyne</taxon>
    </lineage>
</organism>
<accession>A0A8T0A5C8</accession>
<name>A0A8T0A5C8_9BILA</name>
<comment type="caution">
    <text evidence="1">The sequence shown here is derived from an EMBL/GenBank/DDBJ whole genome shotgun (WGS) entry which is preliminary data.</text>
</comment>
<dbReference type="EMBL" id="JABEBT010000002">
    <property type="protein sequence ID" value="KAF7640123.1"/>
    <property type="molecule type" value="Genomic_DNA"/>
</dbReference>
<dbReference type="OrthoDB" id="5905904at2759"/>
<dbReference type="AlphaFoldDB" id="A0A8T0A5C8"/>
<reference evidence="1" key="1">
    <citation type="journal article" date="2020" name="Ecol. Evol.">
        <title>Genome structure and content of the rice root-knot nematode (Meloidogyne graminicola).</title>
        <authorList>
            <person name="Phan N.T."/>
            <person name="Danchin E.G.J."/>
            <person name="Klopp C."/>
            <person name="Perfus-Barbeoch L."/>
            <person name="Kozlowski D.K."/>
            <person name="Koutsovoulos G.D."/>
            <person name="Lopez-Roques C."/>
            <person name="Bouchez O."/>
            <person name="Zahm M."/>
            <person name="Besnard G."/>
            <person name="Bellafiore S."/>
        </authorList>
    </citation>
    <scope>NUCLEOTIDE SEQUENCE</scope>
    <source>
        <strain evidence="1">VN-18</strain>
    </source>
</reference>